<reference evidence="4" key="1">
    <citation type="submission" date="2021-03" db="EMBL/GenBank/DDBJ databases">
        <title>Pengzhenrongella sicca gen. nov., sp. nov., a new member of suborder Micrococcineae isolated from High-Arctic tundra soil.</title>
        <authorList>
            <person name="Peng F."/>
        </authorList>
    </citation>
    <scope>NUCLEOTIDE SEQUENCE</scope>
    <source>
        <strain evidence="4">LRZ-2</strain>
    </source>
</reference>
<keyword evidence="2" id="KW-1133">Transmembrane helix</keyword>
<evidence type="ECO:0000313" key="4">
    <source>
        <dbReference type="EMBL" id="QTE30200.1"/>
    </source>
</evidence>
<proteinExistence type="predicted"/>
<dbReference type="Pfam" id="PF01936">
    <property type="entry name" value="NYN"/>
    <property type="match status" value="1"/>
</dbReference>
<feature type="compositionally biased region" description="Basic and acidic residues" evidence="1">
    <location>
        <begin position="20"/>
        <end position="29"/>
    </location>
</feature>
<dbReference type="KEGG" id="psic:J4E96_04085"/>
<dbReference type="AlphaFoldDB" id="A0A8A4ZDZ3"/>
<feature type="transmembrane region" description="Helical" evidence="2">
    <location>
        <begin position="103"/>
        <end position="126"/>
    </location>
</feature>
<dbReference type="Gene3D" id="3.40.50.1010">
    <property type="entry name" value="5'-nuclease"/>
    <property type="match status" value="1"/>
</dbReference>
<accession>A0A8A4ZDZ3</accession>
<keyword evidence="5" id="KW-1185">Reference proteome</keyword>
<feature type="region of interest" description="Disordered" evidence="1">
    <location>
        <begin position="19"/>
        <end position="46"/>
    </location>
</feature>
<feature type="domain" description="NYN" evidence="3">
    <location>
        <begin position="55"/>
        <end position="196"/>
    </location>
</feature>
<name>A0A8A4ZDZ3_9MICO</name>
<evidence type="ECO:0000259" key="3">
    <source>
        <dbReference type="Pfam" id="PF01936"/>
    </source>
</evidence>
<evidence type="ECO:0000313" key="5">
    <source>
        <dbReference type="Proteomes" id="UP000663937"/>
    </source>
</evidence>
<organism evidence="4 5">
    <name type="scientific">Pengzhenrongella sicca</name>
    <dbReference type="NCBI Taxonomy" id="2819238"/>
    <lineage>
        <taxon>Bacteria</taxon>
        <taxon>Bacillati</taxon>
        <taxon>Actinomycetota</taxon>
        <taxon>Actinomycetes</taxon>
        <taxon>Micrococcales</taxon>
        <taxon>Pengzhenrongella</taxon>
    </lineage>
</organism>
<keyword evidence="2" id="KW-0812">Transmembrane</keyword>
<evidence type="ECO:0000256" key="2">
    <source>
        <dbReference type="SAM" id="Phobius"/>
    </source>
</evidence>
<dbReference type="GO" id="GO:0004540">
    <property type="term" value="F:RNA nuclease activity"/>
    <property type="evidence" value="ECO:0007669"/>
    <property type="project" value="InterPro"/>
</dbReference>
<gene>
    <name evidence="4" type="ORF">J4E96_04085</name>
</gene>
<dbReference type="Proteomes" id="UP000663937">
    <property type="component" value="Chromosome"/>
</dbReference>
<protein>
    <submittedName>
        <fullName evidence="4">NYN domain-containing protein</fullName>
    </submittedName>
</protein>
<feature type="compositionally biased region" description="Basic residues" evidence="1">
    <location>
        <begin position="30"/>
        <end position="40"/>
    </location>
</feature>
<sequence length="235" mass="26243">MVRRCQTSSTIVGQIRVAHSRPEVPDRPAVRRKRASRARAPRLGSVQTPASERTTYILVDGENIDATLGSAIFNGRPTPEQRPRWERVLDFARKRWDQPTKGLFFLNASSGSMPMAFVQALIALGYRPIPLAGEAREKVVDIGIQRTLAAIKDRQGDVMLVSHDGDFAADIERLLTGDRRVGLLAFGEFTSGSLTQLTEQGLELFDLERDVQAFNVPLPRLRIIPIAEFDPLHYL</sequence>
<dbReference type="InterPro" id="IPR021139">
    <property type="entry name" value="NYN"/>
</dbReference>
<evidence type="ECO:0000256" key="1">
    <source>
        <dbReference type="SAM" id="MobiDB-lite"/>
    </source>
</evidence>
<keyword evidence="2" id="KW-0472">Membrane</keyword>
<dbReference type="EMBL" id="CP071868">
    <property type="protein sequence ID" value="QTE30200.1"/>
    <property type="molecule type" value="Genomic_DNA"/>
</dbReference>